<keyword evidence="2" id="KW-1185">Reference proteome</keyword>
<evidence type="ECO:0000313" key="1">
    <source>
        <dbReference type="EMBL" id="SHM19707.1"/>
    </source>
</evidence>
<sequence length="512" mass="56577">MKNNLIKYLSAGLGCILVLTSCDNGFEDLNKNPNAYVTPDVNSVFSLSEVYMNGQDYENHRANLIYASAMVQHLGSFAYSGDKYAYSTEWSGAFFGSTYSNGIKETSQLLSTIPNTPENVNKRSAVRIMKAYLFHRLTDLYGDIPYFDAGKGYTGLILKPKYDKQQDIYTDLLKELDESAQALDASKPFFGSSDLFYSGDVAKWKKFSYSMMLRLGMRMSKVDPAKAQLWVGKAIAGGVFQSNADNVVLNHATGPDGVNRNPYTTPFLREDLQEGNGSTKLGKTFVDQLQNTSDPRLRIYARIESTGDNTPATQKGLPNGYTSGTITAHPSWTAAGIKAYSDPNTLTILRQDAPDIIMSYAEVQFLLAEAAVRGWDSGNAQTYYNNGVTTAMQMLTVYGNAVAPVSNVEVAAYLVANPFMTLGTTAAKLNQIGTQKWIVLFFNGLEAFAELRRTGYPTIIPVNFPGNLTGGTLPRRLIYDETERVNNTTNYNTAITQQGTDEFTTRVWWDKP</sequence>
<accession>A0A1M7GV07</accession>
<organism evidence="1 2">
    <name type="scientific">Flavobacterium xinjiangense</name>
    <dbReference type="NCBI Taxonomy" id="178356"/>
    <lineage>
        <taxon>Bacteria</taxon>
        <taxon>Pseudomonadati</taxon>
        <taxon>Bacteroidota</taxon>
        <taxon>Flavobacteriia</taxon>
        <taxon>Flavobacteriales</taxon>
        <taxon>Flavobacteriaceae</taxon>
        <taxon>Flavobacterium</taxon>
    </lineage>
</organism>
<dbReference type="Proteomes" id="UP000184092">
    <property type="component" value="Unassembled WGS sequence"/>
</dbReference>
<dbReference type="AlphaFoldDB" id="A0A1M7GV07"/>
<dbReference type="RefSeq" id="WP_073206016.1">
    <property type="nucleotide sequence ID" value="NZ_FRCL01000003.1"/>
</dbReference>
<dbReference type="Pfam" id="PF12771">
    <property type="entry name" value="SusD-like_2"/>
    <property type="match status" value="1"/>
</dbReference>
<dbReference type="InterPro" id="IPR041662">
    <property type="entry name" value="SusD-like_2"/>
</dbReference>
<dbReference type="Gene3D" id="1.25.40.390">
    <property type="match status" value="1"/>
</dbReference>
<evidence type="ECO:0000313" key="2">
    <source>
        <dbReference type="Proteomes" id="UP000184092"/>
    </source>
</evidence>
<reference evidence="2" key="1">
    <citation type="submission" date="2016-11" db="EMBL/GenBank/DDBJ databases">
        <authorList>
            <person name="Varghese N."/>
            <person name="Submissions S."/>
        </authorList>
    </citation>
    <scope>NUCLEOTIDE SEQUENCE [LARGE SCALE GENOMIC DNA]</scope>
    <source>
        <strain evidence="2">CGMCC 1.2749</strain>
    </source>
</reference>
<protein>
    <submittedName>
        <fullName evidence="1">Starch-binding associating with outer membrane</fullName>
    </submittedName>
</protein>
<dbReference type="OrthoDB" id="725917at2"/>
<dbReference type="EMBL" id="FRCL01000003">
    <property type="protein sequence ID" value="SHM19707.1"/>
    <property type="molecule type" value="Genomic_DNA"/>
</dbReference>
<dbReference type="STRING" id="178356.SAMN05216269_10368"/>
<proteinExistence type="predicted"/>
<dbReference type="SUPFAM" id="SSF48452">
    <property type="entry name" value="TPR-like"/>
    <property type="match status" value="1"/>
</dbReference>
<gene>
    <name evidence="1" type="ORF">SAMN05216269_10368</name>
</gene>
<dbReference type="InterPro" id="IPR011990">
    <property type="entry name" value="TPR-like_helical_dom_sf"/>
</dbReference>
<name>A0A1M7GV07_9FLAO</name>
<dbReference type="PROSITE" id="PS51257">
    <property type="entry name" value="PROKAR_LIPOPROTEIN"/>
    <property type="match status" value="1"/>
</dbReference>